<gene>
    <name evidence="3" type="ORF">CI088_03985</name>
</gene>
<dbReference type="AlphaFoldDB" id="A0A2W4A4F1"/>
<reference evidence="3 4" key="1">
    <citation type="submission" date="2017-11" db="EMBL/GenBank/DDBJ databases">
        <title>Draft genome sequence of Enterococcus plantarum TRW2 strain isolated from lettuce.</title>
        <authorList>
            <person name="Kim E.B."/>
            <person name="Marco M.L."/>
            <person name="Williams T.R."/>
            <person name="You I.H."/>
        </authorList>
    </citation>
    <scope>NUCLEOTIDE SEQUENCE [LARGE SCALE GENOMIC DNA]</scope>
    <source>
        <strain evidence="3 4">TRW2</strain>
    </source>
</reference>
<dbReference type="InterPro" id="IPR029058">
    <property type="entry name" value="AB_hydrolase_fold"/>
</dbReference>
<feature type="domain" description="AB hydrolase-1" evidence="2">
    <location>
        <begin position="76"/>
        <end position="183"/>
    </location>
</feature>
<proteinExistence type="predicted"/>
<keyword evidence="1" id="KW-1133">Transmembrane helix</keyword>
<feature type="transmembrane region" description="Helical" evidence="1">
    <location>
        <begin position="21"/>
        <end position="42"/>
    </location>
</feature>
<dbReference type="Gene3D" id="3.40.50.1820">
    <property type="entry name" value="alpha/beta hydrolase"/>
    <property type="match status" value="1"/>
</dbReference>
<dbReference type="PANTHER" id="PTHR43798">
    <property type="entry name" value="MONOACYLGLYCEROL LIPASE"/>
    <property type="match status" value="1"/>
</dbReference>
<dbReference type="InterPro" id="IPR000073">
    <property type="entry name" value="AB_hydrolase_1"/>
</dbReference>
<protein>
    <submittedName>
        <fullName evidence="3">Alpha/beta hydrolase</fullName>
    </submittedName>
</protein>
<dbReference type="STRING" id="1077675.BCR22_03450"/>
<comment type="caution">
    <text evidence="3">The sequence shown here is derived from an EMBL/GenBank/DDBJ whole genome shotgun (WGS) entry which is preliminary data.</text>
</comment>
<dbReference type="PANTHER" id="PTHR43798:SF33">
    <property type="entry name" value="HYDROLASE, PUTATIVE (AFU_ORTHOLOGUE AFUA_2G14860)-RELATED"/>
    <property type="match status" value="1"/>
</dbReference>
<keyword evidence="1" id="KW-0472">Membrane</keyword>
<evidence type="ECO:0000313" key="3">
    <source>
        <dbReference type="EMBL" id="PZL75823.1"/>
    </source>
</evidence>
<keyword evidence="1" id="KW-0812">Transmembrane</keyword>
<dbReference type="EMBL" id="PIEU01000041">
    <property type="protein sequence ID" value="PZL75823.1"/>
    <property type="molecule type" value="Genomic_DNA"/>
</dbReference>
<dbReference type="Proteomes" id="UP000249828">
    <property type="component" value="Unassembled WGS sequence"/>
</dbReference>
<dbReference type="SUPFAM" id="SSF53474">
    <property type="entry name" value="alpha/beta-Hydrolases"/>
    <property type="match status" value="1"/>
</dbReference>
<evidence type="ECO:0000313" key="4">
    <source>
        <dbReference type="Proteomes" id="UP000249828"/>
    </source>
</evidence>
<accession>A0A2W4A4F1</accession>
<evidence type="ECO:0000256" key="1">
    <source>
        <dbReference type="SAM" id="Phobius"/>
    </source>
</evidence>
<keyword evidence="4" id="KW-1185">Reference proteome</keyword>
<keyword evidence="3" id="KW-0378">Hydrolase</keyword>
<dbReference type="Pfam" id="PF00561">
    <property type="entry name" value="Abhydrolase_1"/>
    <property type="match status" value="1"/>
</dbReference>
<name>A0A2W4A4F1_9ENTE</name>
<dbReference type="InterPro" id="IPR050266">
    <property type="entry name" value="AB_hydrolase_sf"/>
</dbReference>
<organism evidence="3 4">
    <name type="scientific">Enterococcus plantarum</name>
    <dbReference type="NCBI Taxonomy" id="1077675"/>
    <lineage>
        <taxon>Bacteria</taxon>
        <taxon>Bacillati</taxon>
        <taxon>Bacillota</taxon>
        <taxon>Bacilli</taxon>
        <taxon>Lactobacillales</taxon>
        <taxon>Enterococcaceae</taxon>
        <taxon>Enterococcus</taxon>
    </lineage>
</organism>
<dbReference type="GO" id="GO:0016020">
    <property type="term" value="C:membrane"/>
    <property type="evidence" value="ECO:0007669"/>
    <property type="project" value="TreeGrafter"/>
</dbReference>
<dbReference type="RefSeq" id="WP_111247277.1">
    <property type="nucleotide sequence ID" value="NZ_PIEU01000041.1"/>
</dbReference>
<dbReference type="GO" id="GO:0016787">
    <property type="term" value="F:hydrolase activity"/>
    <property type="evidence" value="ECO:0007669"/>
    <property type="project" value="UniProtKB-KW"/>
</dbReference>
<evidence type="ECO:0000259" key="2">
    <source>
        <dbReference type="Pfam" id="PF00561"/>
    </source>
</evidence>
<sequence>MTKQLKTKSLGVRLLQGLGKIILAIITILIVSLLITFTIHQLSLKSEAKRIKSYGEKLKVFDGEINIVDEGKGKKTILLLPGQGTASPYLDFKPMIEELKKEYRVVTIEPFGYGLSSQTNRRRSVENIVEEIHQVAKELNISKYTLMGHSIAGLYAVNYARVYPNEMEGFVGIDSSTPEQPWPGVDMSVFDFLKTAGVFRALIKVSPETGLGVSQDNPDFEQIKLLTMKNMSSPAMKDELQELRNSFTDSLGLTYPKNMPVLLFVADNDRNQKNWLEMHQDQVRGLEKGELIQLLGAHYLHHTQMETIVKETSIFLKNR</sequence>